<dbReference type="InterPro" id="IPR036890">
    <property type="entry name" value="HATPase_C_sf"/>
</dbReference>
<sequence length="531" mass="58417">MNTFTTTPVEATLGRKLITRADQFFSHSQDCIIDEMIQNSRRAKAKTVRFTLEDGDLIIADDGHGLTADNAHILLMAGGSNNDDATEAFEVPAGLGFFALAKYDVVVRSHDWEMQIPKEAFTGGTTAALTRGFAHQDGLSIRIRAFIPLKGLVEHEGGKLGETIERCIRYSGLTATLQGFPQEVPAVVVPRIFLDHALEQHTGQITAIASETVHGVTIKLARVRGEFWRMDKTKINFFGKVISLSDSQARHQVPSVEKTVELNTEKKAFVETSFCTIVLIDVHDTSHLKLKLPERDVLIQDEGLDLIWRTVELLYCRMLSNPAIVNGLPADHSLRATSPYPIPRPACVVSNLAGTRWMPVDQGLITADGDRLERHEIVSVALESYGVQESGYLESMLENVVGDDGCSAVTRVMFEAREIEQALGQGVVPHVIGNTLVIKAEGDEIQVPLDDGESGYALSYKEVGGAIRDAETDIDDLYNTVVEDLALTFRIEDPHGDERTLSAPIAAIYFNPDWDTYDPLLLIAKGRALVQ</sequence>
<reference evidence="1 2" key="1">
    <citation type="submission" date="2024-09" db="EMBL/GenBank/DDBJ databases">
        <title>Nodulacao em especies de Leguminosae Basais da Amazonia e Caracterizacao dos Rizobios e Bacterias Associadas aos Nodulos.</title>
        <authorList>
            <person name="Jambeiro I.C.A."/>
            <person name="Lopes I.S."/>
            <person name="Aguiar E.R.G.R."/>
            <person name="Santos A.F.J."/>
            <person name="Dos Santos J.M.F."/>
            <person name="Gross E."/>
        </authorList>
    </citation>
    <scope>NUCLEOTIDE SEQUENCE [LARGE SCALE GENOMIC DNA]</scope>
    <source>
        <strain evidence="1 2">BRUESC1165</strain>
    </source>
</reference>
<gene>
    <name evidence="1" type="ORF">ACETIH_22240</name>
</gene>
<dbReference type="Proteomes" id="UP001593940">
    <property type="component" value="Unassembled WGS sequence"/>
</dbReference>
<comment type="caution">
    <text evidence="1">The sequence shown here is derived from an EMBL/GenBank/DDBJ whole genome shotgun (WGS) entry which is preliminary data.</text>
</comment>
<evidence type="ECO:0000313" key="1">
    <source>
        <dbReference type="EMBL" id="MFC1459369.1"/>
    </source>
</evidence>
<keyword evidence="2" id="KW-1185">Reference proteome</keyword>
<dbReference type="SUPFAM" id="SSF55874">
    <property type="entry name" value="ATPase domain of HSP90 chaperone/DNA topoisomerase II/histidine kinase"/>
    <property type="match status" value="1"/>
</dbReference>
<protein>
    <recommendedName>
        <fullName evidence="3">ATP-binding protein</fullName>
    </recommendedName>
</protein>
<evidence type="ECO:0008006" key="3">
    <source>
        <dbReference type="Google" id="ProtNLM"/>
    </source>
</evidence>
<organism evidence="1 2">
    <name type="scientific">Microvirga arabica</name>
    <dbReference type="NCBI Taxonomy" id="1128671"/>
    <lineage>
        <taxon>Bacteria</taxon>
        <taxon>Pseudomonadati</taxon>
        <taxon>Pseudomonadota</taxon>
        <taxon>Alphaproteobacteria</taxon>
        <taxon>Hyphomicrobiales</taxon>
        <taxon>Methylobacteriaceae</taxon>
        <taxon>Microvirga</taxon>
    </lineage>
</organism>
<accession>A0ABV6YDJ8</accession>
<dbReference type="Gene3D" id="3.30.565.10">
    <property type="entry name" value="Histidine kinase-like ATPase, C-terminal domain"/>
    <property type="match status" value="1"/>
</dbReference>
<dbReference type="EMBL" id="JBHOMY010000099">
    <property type="protein sequence ID" value="MFC1459369.1"/>
    <property type="molecule type" value="Genomic_DNA"/>
</dbReference>
<dbReference type="RefSeq" id="WP_377031041.1">
    <property type="nucleotide sequence ID" value="NZ_JBHOMY010000099.1"/>
</dbReference>
<evidence type="ECO:0000313" key="2">
    <source>
        <dbReference type="Proteomes" id="UP001593940"/>
    </source>
</evidence>
<proteinExistence type="predicted"/>
<name>A0ABV6YDJ8_9HYPH</name>